<comment type="caution">
    <text evidence="1">The sequence shown here is derived from an EMBL/GenBank/DDBJ whole genome shotgun (WGS) entry which is preliminary data.</text>
</comment>
<dbReference type="Proteomes" id="UP000091857">
    <property type="component" value="Chromosome 3"/>
</dbReference>
<dbReference type="EMBL" id="CM004389">
    <property type="protein sequence ID" value="KAG8658569.1"/>
    <property type="molecule type" value="Genomic_DNA"/>
</dbReference>
<name>A0ACB7I2X9_MANES</name>
<accession>A0ACB7I2X9</accession>
<evidence type="ECO:0000313" key="1">
    <source>
        <dbReference type="EMBL" id="KAG8658569.1"/>
    </source>
</evidence>
<gene>
    <name evidence="1" type="ORF">MANES_03G164350v8</name>
</gene>
<evidence type="ECO:0000313" key="2">
    <source>
        <dbReference type="Proteomes" id="UP000091857"/>
    </source>
</evidence>
<keyword evidence="2" id="KW-1185">Reference proteome</keyword>
<sequence length="82" mass="9650">MLEEAYADFGLVLNWQDLVDIKLGFQARWRDLCVFSILIMLVSVWWNVDDVCGVPLLQNRLFSALHELDVISCYVDREFVHF</sequence>
<organism evidence="1 2">
    <name type="scientific">Manihot esculenta</name>
    <name type="common">Cassava</name>
    <name type="synonym">Jatropha manihot</name>
    <dbReference type="NCBI Taxonomy" id="3983"/>
    <lineage>
        <taxon>Eukaryota</taxon>
        <taxon>Viridiplantae</taxon>
        <taxon>Streptophyta</taxon>
        <taxon>Embryophyta</taxon>
        <taxon>Tracheophyta</taxon>
        <taxon>Spermatophyta</taxon>
        <taxon>Magnoliopsida</taxon>
        <taxon>eudicotyledons</taxon>
        <taxon>Gunneridae</taxon>
        <taxon>Pentapetalae</taxon>
        <taxon>rosids</taxon>
        <taxon>fabids</taxon>
        <taxon>Malpighiales</taxon>
        <taxon>Euphorbiaceae</taxon>
        <taxon>Crotonoideae</taxon>
        <taxon>Manihoteae</taxon>
        <taxon>Manihot</taxon>
    </lineage>
</organism>
<protein>
    <submittedName>
        <fullName evidence="1">Uncharacterized protein</fullName>
    </submittedName>
</protein>
<proteinExistence type="predicted"/>
<reference evidence="2" key="1">
    <citation type="journal article" date="2016" name="Nat. Biotechnol.">
        <title>Sequencing wild and cultivated cassava and related species reveals extensive interspecific hybridization and genetic diversity.</title>
        <authorList>
            <person name="Bredeson J.V."/>
            <person name="Lyons J.B."/>
            <person name="Prochnik S.E."/>
            <person name="Wu G.A."/>
            <person name="Ha C.M."/>
            <person name="Edsinger-Gonzales E."/>
            <person name="Grimwood J."/>
            <person name="Schmutz J."/>
            <person name="Rabbi I.Y."/>
            <person name="Egesi C."/>
            <person name="Nauluvula P."/>
            <person name="Lebot V."/>
            <person name="Ndunguru J."/>
            <person name="Mkamilo G."/>
            <person name="Bart R.S."/>
            <person name="Setter T.L."/>
            <person name="Gleadow R.M."/>
            <person name="Kulakow P."/>
            <person name="Ferguson M.E."/>
            <person name="Rounsley S."/>
            <person name="Rokhsar D.S."/>
        </authorList>
    </citation>
    <scope>NUCLEOTIDE SEQUENCE [LARGE SCALE GENOMIC DNA]</scope>
    <source>
        <strain evidence="2">cv. AM560-2</strain>
    </source>
</reference>